<dbReference type="GO" id="GO:0000166">
    <property type="term" value="F:nucleotide binding"/>
    <property type="evidence" value="ECO:0007669"/>
    <property type="project" value="InterPro"/>
</dbReference>
<dbReference type="InterPro" id="IPR000683">
    <property type="entry name" value="Gfo/Idh/MocA-like_OxRdtase_N"/>
</dbReference>
<reference evidence="5 6" key="1">
    <citation type="submission" date="2020-04" db="EMBL/GenBank/DDBJ databases">
        <title>Sequencing and Assembly of C. fimi.</title>
        <authorList>
            <person name="Ramsey A.R."/>
        </authorList>
    </citation>
    <scope>NUCLEOTIDE SEQUENCE [LARGE SCALE GENOMIC DNA]</scope>
    <source>
        <strain evidence="5 6">SB</strain>
    </source>
</reference>
<name>A0A7Y0LZU0_CELFI</name>
<keyword evidence="2" id="KW-0520">NAD</keyword>
<dbReference type="AlphaFoldDB" id="A0A7Y0LZU0"/>
<evidence type="ECO:0000256" key="1">
    <source>
        <dbReference type="ARBA" id="ARBA00023002"/>
    </source>
</evidence>
<dbReference type="GO" id="GO:0016491">
    <property type="term" value="F:oxidoreductase activity"/>
    <property type="evidence" value="ECO:0007669"/>
    <property type="project" value="UniProtKB-KW"/>
</dbReference>
<protein>
    <submittedName>
        <fullName evidence="5">Gfo/Idh/MocA family oxidoreductase</fullName>
    </submittedName>
</protein>
<dbReference type="SUPFAM" id="SSF55347">
    <property type="entry name" value="Glyceraldehyde-3-phosphate dehydrogenase-like, C-terminal domain"/>
    <property type="match status" value="1"/>
</dbReference>
<evidence type="ECO:0000259" key="3">
    <source>
        <dbReference type="Pfam" id="PF01408"/>
    </source>
</evidence>
<dbReference type="Proteomes" id="UP000562124">
    <property type="component" value="Unassembled WGS sequence"/>
</dbReference>
<evidence type="ECO:0000259" key="4">
    <source>
        <dbReference type="Pfam" id="PF22725"/>
    </source>
</evidence>
<sequence length="352" mass="36690">MPVAVAVVGTGDFARQHLLALASIPEVEVRWVAGTDLARATALSALVPGARPTTDVAGAVTDPAVEAVDVVTATPGHAPWTIAAGRAGKHVHVEKPAALSLADLDEMVAGTEGNGVDGTGTTLMVGQTVRFQPAVTALAAAAHAGQIGDPRLLHVTWYTGHAWPMGWRAWHLDPTLSGGHPVHNGTHIIDLATWLLGAPPVEVFARGFPTFAPDMPIPDSFHVQARTADGALATLELCYALRRRGDMLRRVVLVGTEGTLRHSTEEEPGLVSDAAKPGPVSLEGALRLQLAHWIDVVRGRAEAVVKTAEVRGALAAALAAQRSLETGRRVHVSEIEGYDGERSSAARAGGAA</sequence>
<proteinExistence type="predicted"/>
<dbReference type="PANTHER" id="PTHR43818:SF11">
    <property type="entry name" value="BCDNA.GH03377"/>
    <property type="match status" value="1"/>
</dbReference>
<dbReference type="SUPFAM" id="SSF51735">
    <property type="entry name" value="NAD(P)-binding Rossmann-fold domains"/>
    <property type="match status" value="1"/>
</dbReference>
<dbReference type="Pfam" id="PF01408">
    <property type="entry name" value="GFO_IDH_MocA"/>
    <property type="match status" value="1"/>
</dbReference>
<comment type="caution">
    <text evidence="5">The sequence shown here is derived from an EMBL/GenBank/DDBJ whole genome shotgun (WGS) entry which is preliminary data.</text>
</comment>
<accession>A0A7Y0LZU0</accession>
<dbReference type="InterPro" id="IPR050463">
    <property type="entry name" value="Gfo/Idh/MocA_oxidrdct_glycsds"/>
</dbReference>
<feature type="domain" description="Gfo/Idh/MocA-like oxidoreductase N-terminal" evidence="3">
    <location>
        <begin position="4"/>
        <end position="115"/>
    </location>
</feature>
<dbReference type="Gene3D" id="3.30.360.10">
    <property type="entry name" value="Dihydrodipicolinate Reductase, domain 2"/>
    <property type="match status" value="1"/>
</dbReference>
<evidence type="ECO:0000313" key="5">
    <source>
        <dbReference type="EMBL" id="NMR20961.1"/>
    </source>
</evidence>
<evidence type="ECO:0000313" key="6">
    <source>
        <dbReference type="Proteomes" id="UP000562124"/>
    </source>
</evidence>
<feature type="domain" description="GFO/IDH/MocA-like oxidoreductase" evidence="4">
    <location>
        <begin position="137"/>
        <end position="261"/>
    </location>
</feature>
<keyword evidence="1" id="KW-0560">Oxidoreductase</keyword>
<gene>
    <name evidence="5" type="ORF">HIR71_12155</name>
</gene>
<dbReference type="Pfam" id="PF22725">
    <property type="entry name" value="GFO_IDH_MocA_C3"/>
    <property type="match status" value="1"/>
</dbReference>
<dbReference type="EMBL" id="JABCJJ010000020">
    <property type="protein sequence ID" value="NMR20961.1"/>
    <property type="molecule type" value="Genomic_DNA"/>
</dbReference>
<dbReference type="InterPro" id="IPR055170">
    <property type="entry name" value="GFO_IDH_MocA-like_dom"/>
</dbReference>
<keyword evidence="6" id="KW-1185">Reference proteome</keyword>
<dbReference type="InterPro" id="IPR036291">
    <property type="entry name" value="NAD(P)-bd_dom_sf"/>
</dbReference>
<dbReference type="Gene3D" id="3.40.50.720">
    <property type="entry name" value="NAD(P)-binding Rossmann-like Domain"/>
    <property type="match status" value="1"/>
</dbReference>
<dbReference type="PANTHER" id="PTHR43818">
    <property type="entry name" value="BCDNA.GH03377"/>
    <property type="match status" value="1"/>
</dbReference>
<evidence type="ECO:0000256" key="2">
    <source>
        <dbReference type="ARBA" id="ARBA00023027"/>
    </source>
</evidence>
<organism evidence="5 6">
    <name type="scientific">Cellulomonas fimi</name>
    <dbReference type="NCBI Taxonomy" id="1708"/>
    <lineage>
        <taxon>Bacteria</taxon>
        <taxon>Bacillati</taxon>
        <taxon>Actinomycetota</taxon>
        <taxon>Actinomycetes</taxon>
        <taxon>Micrococcales</taxon>
        <taxon>Cellulomonadaceae</taxon>
        <taxon>Cellulomonas</taxon>
    </lineage>
</organism>